<dbReference type="Gene3D" id="1.20.120.450">
    <property type="entry name" value="dinb family like domain"/>
    <property type="match status" value="1"/>
</dbReference>
<organism evidence="2 3">
    <name type="scientific">Nocardiopsis aegyptia</name>
    <dbReference type="NCBI Taxonomy" id="220378"/>
    <lineage>
        <taxon>Bacteria</taxon>
        <taxon>Bacillati</taxon>
        <taxon>Actinomycetota</taxon>
        <taxon>Actinomycetes</taxon>
        <taxon>Streptosporangiales</taxon>
        <taxon>Nocardiopsidaceae</taxon>
        <taxon>Nocardiopsis</taxon>
    </lineage>
</organism>
<evidence type="ECO:0000313" key="3">
    <source>
        <dbReference type="Proteomes" id="UP000572051"/>
    </source>
</evidence>
<reference evidence="2 3" key="1">
    <citation type="submission" date="2020-07" db="EMBL/GenBank/DDBJ databases">
        <title>Sequencing the genomes of 1000 actinobacteria strains.</title>
        <authorList>
            <person name="Klenk H.-P."/>
        </authorList>
    </citation>
    <scope>NUCLEOTIDE SEQUENCE [LARGE SCALE GENOMIC DNA]</scope>
    <source>
        <strain evidence="2 3">DSM 44442</strain>
    </source>
</reference>
<dbReference type="Proteomes" id="UP000572051">
    <property type="component" value="Unassembled WGS sequence"/>
</dbReference>
<evidence type="ECO:0000313" key="2">
    <source>
        <dbReference type="EMBL" id="NYJ33234.1"/>
    </source>
</evidence>
<dbReference type="EMBL" id="JACCFS010000001">
    <property type="protein sequence ID" value="NYJ33234.1"/>
    <property type="molecule type" value="Genomic_DNA"/>
</dbReference>
<accession>A0A7Z0EJV5</accession>
<comment type="caution">
    <text evidence="2">The sequence shown here is derived from an EMBL/GenBank/DDBJ whole genome shotgun (WGS) entry which is preliminary data.</text>
</comment>
<protein>
    <submittedName>
        <fullName evidence="2">Uncharacterized protein (TIGR03083 family)</fullName>
    </submittedName>
</protein>
<dbReference type="GO" id="GO:0046872">
    <property type="term" value="F:metal ion binding"/>
    <property type="evidence" value="ECO:0007669"/>
    <property type="project" value="InterPro"/>
</dbReference>
<dbReference type="Pfam" id="PF11716">
    <property type="entry name" value="MDMPI_N"/>
    <property type="match status" value="1"/>
</dbReference>
<sequence length="244" mass="25377">MVFGRGEVLAALTAEAGALEGVLSRLSEAEAVVSTRCEPWDVAALAVHTVGALTRVEAMLDEVPPGPEVDPGTGLVSAAGYYAPDVRFSPRVNGERVRSAVEAAARRADAAEPGRVLRERWAALGPRLAAEDGARRVVTRHGDPMLLTDFLVTRVVELVLHGWDLADALGREPWTSAEALGLVVRLVFEGADRGAVERVFPGVWAGGAASEAAVRAVTGRSPAGSGGEARAALESAGVRFLALG</sequence>
<gene>
    <name evidence="2" type="ORF">HNR10_001115</name>
</gene>
<keyword evidence="3" id="KW-1185">Reference proteome</keyword>
<dbReference type="SUPFAM" id="SSF109854">
    <property type="entry name" value="DinB/YfiT-like putative metalloenzymes"/>
    <property type="match status" value="1"/>
</dbReference>
<feature type="domain" description="Mycothiol-dependent maleylpyruvate isomerase metal-binding" evidence="1">
    <location>
        <begin position="13"/>
        <end position="166"/>
    </location>
</feature>
<proteinExistence type="predicted"/>
<dbReference type="InterPro" id="IPR024344">
    <property type="entry name" value="MDMPI_metal-binding"/>
</dbReference>
<dbReference type="AlphaFoldDB" id="A0A7Z0EJV5"/>
<name>A0A7Z0EJV5_9ACTN</name>
<evidence type="ECO:0000259" key="1">
    <source>
        <dbReference type="Pfam" id="PF11716"/>
    </source>
</evidence>
<dbReference type="InterPro" id="IPR034660">
    <property type="entry name" value="DinB/YfiT-like"/>
</dbReference>